<name>A0ABU4TQ46_9PSEU</name>
<protein>
    <submittedName>
        <fullName evidence="2">Uncharacterized protein</fullName>
    </submittedName>
</protein>
<keyword evidence="3" id="KW-1185">Reference proteome</keyword>
<evidence type="ECO:0000313" key="2">
    <source>
        <dbReference type="EMBL" id="MDX8050418.1"/>
    </source>
</evidence>
<accession>A0ABU4TQ46</accession>
<dbReference type="Proteomes" id="UP001271792">
    <property type="component" value="Unassembled WGS sequence"/>
</dbReference>
<comment type="caution">
    <text evidence="2">The sequence shown here is derived from an EMBL/GenBank/DDBJ whole genome shotgun (WGS) entry which is preliminary data.</text>
</comment>
<gene>
    <name evidence="2" type="ORF">SK571_13585</name>
</gene>
<feature type="compositionally biased region" description="Acidic residues" evidence="1">
    <location>
        <begin position="1"/>
        <end position="21"/>
    </location>
</feature>
<sequence>MIDTDETPIDVTPEADEDGGDDNSTHVHVGIVTADGHHLGGSATAYDETTADDIAALIVRAALGAAAAHGTDSWIALQQLLAPTAPR</sequence>
<feature type="region of interest" description="Disordered" evidence="1">
    <location>
        <begin position="1"/>
        <end position="27"/>
    </location>
</feature>
<dbReference type="RefSeq" id="WP_319984391.1">
    <property type="nucleotide sequence ID" value="NZ_JAXAVV010000005.1"/>
</dbReference>
<proteinExistence type="predicted"/>
<reference evidence="2 3" key="1">
    <citation type="submission" date="2023-11" db="EMBL/GenBank/DDBJ databases">
        <title>Lentzea sokolovensis, sp. nov., Lentzea kristufkii, sp. nov., and Lentzea miocenensis, sp. nov., rare actinobacteria from Sokolov Coal Basin, Miocene lacustrine sediment, Czech Republic.</title>
        <authorList>
            <person name="Lara A."/>
            <person name="Kotroba L."/>
            <person name="Nouioui I."/>
            <person name="Neumann-Schaal M."/>
            <person name="Mast Y."/>
            <person name="Chronakova A."/>
        </authorList>
    </citation>
    <scope>NUCLEOTIDE SEQUENCE [LARGE SCALE GENOMIC DNA]</scope>
    <source>
        <strain evidence="2 3">BCCO 10_0798</strain>
    </source>
</reference>
<evidence type="ECO:0000313" key="3">
    <source>
        <dbReference type="Proteomes" id="UP001271792"/>
    </source>
</evidence>
<dbReference type="EMBL" id="JAXAVV010000005">
    <property type="protein sequence ID" value="MDX8050418.1"/>
    <property type="molecule type" value="Genomic_DNA"/>
</dbReference>
<evidence type="ECO:0000256" key="1">
    <source>
        <dbReference type="SAM" id="MobiDB-lite"/>
    </source>
</evidence>
<organism evidence="2 3">
    <name type="scientific">Lentzea kristufekii</name>
    <dbReference type="NCBI Taxonomy" id="3095430"/>
    <lineage>
        <taxon>Bacteria</taxon>
        <taxon>Bacillati</taxon>
        <taxon>Actinomycetota</taxon>
        <taxon>Actinomycetes</taxon>
        <taxon>Pseudonocardiales</taxon>
        <taxon>Pseudonocardiaceae</taxon>
        <taxon>Lentzea</taxon>
    </lineage>
</organism>